<dbReference type="PANTHER" id="PTHR30061:SF50">
    <property type="entry name" value="MALTOSE_MALTODEXTRIN-BINDING PERIPLASMIC PROTEIN"/>
    <property type="match status" value="1"/>
</dbReference>
<dbReference type="GO" id="GO:0015768">
    <property type="term" value="P:maltose transport"/>
    <property type="evidence" value="ECO:0007669"/>
    <property type="project" value="TreeGrafter"/>
</dbReference>
<accession>A0A2G3E3Y1</accession>
<dbReference type="Pfam" id="PF13416">
    <property type="entry name" value="SBP_bac_8"/>
    <property type="match status" value="1"/>
</dbReference>
<protein>
    <submittedName>
        <fullName evidence="5">Sugar ABC transporter substrate-binding protein</fullName>
    </submittedName>
</protein>
<evidence type="ECO:0000256" key="3">
    <source>
        <dbReference type="ARBA" id="ARBA00022729"/>
    </source>
</evidence>
<feature type="chain" id="PRO_5013922010" evidence="4">
    <location>
        <begin position="21"/>
        <end position="420"/>
    </location>
</feature>
<comment type="similarity">
    <text evidence="1">Belongs to the bacterial solute-binding protein 1 family.</text>
</comment>
<dbReference type="Gene3D" id="3.40.190.10">
    <property type="entry name" value="Periplasmic binding protein-like II"/>
    <property type="match status" value="2"/>
</dbReference>
<dbReference type="SUPFAM" id="SSF53850">
    <property type="entry name" value="Periplasmic binding protein-like II"/>
    <property type="match status" value="1"/>
</dbReference>
<dbReference type="GO" id="GO:0042956">
    <property type="term" value="P:maltodextrin transmembrane transport"/>
    <property type="evidence" value="ECO:0007669"/>
    <property type="project" value="TreeGrafter"/>
</dbReference>
<feature type="signal peptide" evidence="4">
    <location>
        <begin position="1"/>
        <end position="20"/>
    </location>
</feature>
<keyword evidence="6" id="KW-1185">Reference proteome</keyword>
<proteinExistence type="inferred from homology"/>
<reference evidence="5 6" key="1">
    <citation type="submission" date="2017-10" db="EMBL/GenBank/DDBJ databases">
        <title>Resolving the taxonomy of Roseburia spp., Eubacterium rectale and Agathobacter spp. through phylogenomic analysis.</title>
        <authorList>
            <person name="Sheridan P.O."/>
            <person name="Walker A.W."/>
            <person name="Duncan S.H."/>
            <person name="Scott K.P."/>
            <person name="Toole P.W.O."/>
            <person name="Luis P."/>
            <person name="Flint H.J."/>
        </authorList>
    </citation>
    <scope>NUCLEOTIDE SEQUENCE [LARGE SCALE GENOMIC DNA]</scope>
    <source>
        <strain evidence="5 6">JK623</strain>
    </source>
</reference>
<dbReference type="RefSeq" id="WP_099385866.1">
    <property type="nucleotide sequence ID" value="NZ_JANSWH010000069.1"/>
</dbReference>
<evidence type="ECO:0000256" key="4">
    <source>
        <dbReference type="SAM" id="SignalP"/>
    </source>
</evidence>
<gene>
    <name evidence="5" type="ORF">CSX02_05140</name>
</gene>
<dbReference type="InterPro" id="IPR006059">
    <property type="entry name" value="SBP"/>
</dbReference>
<evidence type="ECO:0000256" key="2">
    <source>
        <dbReference type="ARBA" id="ARBA00022448"/>
    </source>
</evidence>
<evidence type="ECO:0000313" key="5">
    <source>
        <dbReference type="EMBL" id="PHU37969.1"/>
    </source>
</evidence>
<evidence type="ECO:0000313" key="6">
    <source>
        <dbReference type="Proteomes" id="UP000224563"/>
    </source>
</evidence>
<comment type="caution">
    <text evidence="5">The sequence shown here is derived from an EMBL/GenBank/DDBJ whole genome shotgun (WGS) entry which is preliminary data.</text>
</comment>
<dbReference type="EMBL" id="PDYG01000019">
    <property type="protein sequence ID" value="PHU37969.1"/>
    <property type="molecule type" value="Genomic_DNA"/>
</dbReference>
<dbReference type="PROSITE" id="PS51257">
    <property type="entry name" value="PROKAR_LIPOPROTEIN"/>
    <property type="match status" value="1"/>
</dbReference>
<dbReference type="GO" id="GO:1901982">
    <property type="term" value="F:maltose binding"/>
    <property type="evidence" value="ECO:0007669"/>
    <property type="project" value="TreeGrafter"/>
</dbReference>
<dbReference type="GO" id="GO:0055052">
    <property type="term" value="C:ATP-binding cassette (ABC) transporter complex, substrate-binding subunit-containing"/>
    <property type="evidence" value="ECO:0007669"/>
    <property type="project" value="TreeGrafter"/>
</dbReference>
<evidence type="ECO:0000256" key="1">
    <source>
        <dbReference type="ARBA" id="ARBA00008520"/>
    </source>
</evidence>
<dbReference type="AlphaFoldDB" id="A0A2G3E3Y1"/>
<organism evidence="5 6">
    <name type="scientific">Agathobacter ruminis</name>
    <dbReference type="NCBI Taxonomy" id="1712665"/>
    <lineage>
        <taxon>Bacteria</taxon>
        <taxon>Bacillati</taxon>
        <taxon>Bacillota</taxon>
        <taxon>Clostridia</taxon>
        <taxon>Lachnospirales</taxon>
        <taxon>Lachnospiraceae</taxon>
        <taxon>Agathobacter</taxon>
    </lineage>
</organism>
<keyword evidence="3 4" id="KW-0732">Signal</keyword>
<reference evidence="5 6" key="2">
    <citation type="submission" date="2017-10" db="EMBL/GenBank/DDBJ databases">
        <authorList>
            <person name="Banno H."/>
            <person name="Chua N.-H."/>
        </authorList>
    </citation>
    <scope>NUCLEOTIDE SEQUENCE [LARGE SCALE GENOMIC DNA]</scope>
    <source>
        <strain evidence="5 6">JK623</strain>
    </source>
</reference>
<name>A0A2G3E3Y1_9FIRM</name>
<keyword evidence="2" id="KW-0813">Transport</keyword>
<dbReference type="Proteomes" id="UP000224563">
    <property type="component" value="Unassembled WGS sequence"/>
</dbReference>
<dbReference type="PANTHER" id="PTHR30061">
    <property type="entry name" value="MALTOSE-BINDING PERIPLASMIC PROTEIN"/>
    <property type="match status" value="1"/>
</dbReference>
<sequence length="420" mass="45569">MRKRLLALTMMSALTVTAFAGCGSDKSNTQKPAGNAASAENPQAVSLKLWTSEEDYELTEDMCARFDEAHPEYKCDFEITIINVDESVEQLETDPDNAADVFIMPSGSIPQLVEEGLVYPITYDADTLKGLYSEGALDACSMNGELYGVPFTPNSWFMFYNKKLFNAEEVKSLETMMAKDLGDDTYNFACSLSNSWYIEAWFYAAGCTLFGEDGTTPDDCTWNNANGLAAGEYIIDLVNNPKYIEDKDGIAGSLMKEGKLGAICTGTWGYPELLEALGDDLGAVALPTVEIAGKTANLSNFADYKCFAVKSNTSAPLAAQQLAEFFANEENQLLRYQKNSTPPTALSLTDNADIMSDISTCALLAQTEFATPQPAISQINAYWTPAEALGTGIVNGEITKANLQESLDSLVQSVTTKAFE</sequence>